<accession>A0ABV8JES6</accession>
<reference evidence="4" key="1">
    <citation type="journal article" date="2019" name="Int. J. Syst. Evol. Microbiol.">
        <title>The Global Catalogue of Microorganisms (GCM) 10K type strain sequencing project: providing services to taxonomists for standard genome sequencing and annotation.</title>
        <authorList>
            <consortium name="The Broad Institute Genomics Platform"/>
            <consortium name="The Broad Institute Genome Sequencing Center for Infectious Disease"/>
            <person name="Wu L."/>
            <person name="Ma J."/>
        </authorList>
    </citation>
    <scope>NUCLEOTIDE SEQUENCE [LARGE SCALE GENOMIC DNA]</scope>
    <source>
        <strain evidence="4">IBRC-M 10813</strain>
    </source>
</reference>
<dbReference type="RefSeq" id="WP_380702070.1">
    <property type="nucleotide sequence ID" value="NZ_JBHSAP010000007.1"/>
</dbReference>
<dbReference type="Proteomes" id="UP001595843">
    <property type="component" value="Unassembled WGS sequence"/>
</dbReference>
<evidence type="ECO:0000313" key="3">
    <source>
        <dbReference type="EMBL" id="MFC4075804.1"/>
    </source>
</evidence>
<dbReference type="PROSITE" id="PS51464">
    <property type="entry name" value="SIS"/>
    <property type="match status" value="2"/>
</dbReference>
<keyword evidence="3" id="KW-0378">Hydrolase</keyword>
<dbReference type="CDD" id="cd05008">
    <property type="entry name" value="SIS_GlmS_GlmD_1"/>
    <property type="match status" value="1"/>
</dbReference>
<dbReference type="InterPro" id="IPR046348">
    <property type="entry name" value="SIS_dom_sf"/>
</dbReference>
<dbReference type="InterPro" id="IPR001347">
    <property type="entry name" value="SIS_dom"/>
</dbReference>
<feature type="domain" description="SIS" evidence="2">
    <location>
        <begin position="196"/>
        <end position="337"/>
    </location>
</feature>
<dbReference type="EC" id="3.5.-.-" evidence="3"/>
<name>A0ABV8JES6_9BACL</name>
<evidence type="ECO:0000259" key="2">
    <source>
        <dbReference type="PROSITE" id="PS51464"/>
    </source>
</evidence>
<keyword evidence="4" id="KW-1185">Reference proteome</keyword>
<dbReference type="PANTHER" id="PTHR10937">
    <property type="entry name" value="GLUCOSAMINE--FRUCTOSE-6-PHOSPHATE AMINOTRANSFERASE, ISOMERIZING"/>
    <property type="match status" value="1"/>
</dbReference>
<dbReference type="PANTHER" id="PTHR10937:SF4">
    <property type="entry name" value="GLUCOSAMINE-6-PHOSPHATE DEAMINASE"/>
    <property type="match status" value="1"/>
</dbReference>
<evidence type="ECO:0000256" key="1">
    <source>
        <dbReference type="ARBA" id="ARBA00022737"/>
    </source>
</evidence>
<gene>
    <name evidence="3" type="ORF">ACFOUO_03170</name>
</gene>
<dbReference type="SUPFAM" id="SSF53697">
    <property type="entry name" value="SIS domain"/>
    <property type="match status" value="1"/>
</dbReference>
<proteinExistence type="predicted"/>
<dbReference type="Gene3D" id="3.40.50.10490">
    <property type="entry name" value="Glucose-6-phosphate isomerase like protein, domain 1"/>
    <property type="match status" value="2"/>
</dbReference>
<evidence type="ECO:0000313" key="4">
    <source>
        <dbReference type="Proteomes" id="UP001595843"/>
    </source>
</evidence>
<protein>
    <submittedName>
        <fullName evidence="3">SIS domain-containing protein</fullName>
        <ecNumber evidence="3">3.5.-.-</ecNumber>
    </submittedName>
</protein>
<dbReference type="InterPro" id="IPR035490">
    <property type="entry name" value="GlmS/FrlB_SIS"/>
</dbReference>
<dbReference type="GO" id="GO:0016787">
    <property type="term" value="F:hydrolase activity"/>
    <property type="evidence" value="ECO:0007669"/>
    <property type="project" value="UniProtKB-KW"/>
</dbReference>
<dbReference type="InterPro" id="IPR035466">
    <property type="entry name" value="GlmS/AgaS_SIS"/>
</dbReference>
<sequence length="359" mass="39929">MTGTYTEREIRRQPELWHQTIALVKEKREWIREQFLDASPEEILFTGCGTSYYLSIAAAAIFAEKTGFPAKAVPASDLYLKPTSVLSPRRRTWVIGSSRSGNTTELVRALQTAERQFAVPCLGVTGNPESELARQTTTLLLPHIQEKSVVMTGSFTNLLLSLQIITAFIAEDERFLEELKHLADLGDQILAKSEEWGRLLGEDRTRDRTVYLGLGANFGLACEGMLKLKEMTQEVSEAFNPMEFRHGPISILDERWRVVLVSDRSLTSFEETLVRELKETGAEICAIGDGVATLGADRPLDLSSGLSDAARAALTVPALQWMAFYRTYQMGLNPDRPRNLNPVVLLKDRGGKSNGPPID</sequence>
<feature type="domain" description="SIS" evidence="2">
    <location>
        <begin position="31"/>
        <end position="174"/>
    </location>
</feature>
<dbReference type="Pfam" id="PF01380">
    <property type="entry name" value="SIS"/>
    <property type="match status" value="2"/>
</dbReference>
<dbReference type="EMBL" id="JBHSAP010000007">
    <property type="protein sequence ID" value="MFC4075804.1"/>
    <property type="molecule type" value="Genomic_DNA"/>
</dbReference>
<dbReference type="CDD" id="cd05009">
    <property type="entry name" value="SIS_GlmS_GlmD_2"/>
    <property type="match status" value="1"/>
</dbReference>
<keyword evidence="1" id="KW-0677">Repeat</keyword>
<organism evidence="3 4">
    <name type="scientific">Salinithrix halophila</name>
    <dbReference type="NCBI Taxonomy" id="1485204"/>
    <lineage>
        <taxon>Bacteria</taxon>
        <taxon>Bacillati</taxon>
        <taxon>Bacillota</taxon>
        <taxon>Bacilli</taxon>
        <taxon>Bacillales</taxon>
        <taxon>Thermoactinomycetaceae</taxon>
        <taxon>Salinithrix</taxon>
    </lineage>
</organism>
<comment type="caution">
    <text evidence="3">The sequence shown here is derived from an EMBL/GenBank/DDBJ whole genome shotgun (WGS) entry which is preliminary data.</text>
</comment>